<evidence type="ECO:0000313" key="4">
    <source>
        <dbReference type="Proteomes" id="UP000095751"/>
    </source>
</evidence>
<dbReference type="Proteomes" id="UP000095751">
    <property type="component" value="Unassembled WGS sequence"/>
</dbReference>
<name>A0A1E7ERZ2_9STRA</name>
<protein>
    <submittedName>
        <fullName evidence="3">Uncharacterized protein</fullName>
    </submittedName>
</protein>
<evidence type="ECO:0000256" key="1">
    <source>
        <dbReference type="SAM" id="MobiDB-lite"/>
    </source>
</evidence>
<dbReference type="KEGG" id="fcy:FRACYDRAFT_250127"/>
<keyword evidence="2" id="KW-0812">Transmembrane</keyword>
<dbReference type="EMBL" id="KV784381">
    <property type="protein sequence ID" value="OEU08333.1"/>
    <property type="molecule type" value="Genomic_DNA"/>
</dbReference>
<feature type="transmembrane region" description="Helical" evidence="2">
    <location>
        <begin position="42"/>
        <end position="62"/>
    </location>
</feature>
<dbReference type="OrthoDB" id="200415at2759"/>
<feature type="compositionally biased region" description="Basic and acidic residues" evidence="1">
    <location>
        <begin position="19"/>
        <end position="29"/>
    </location>
</feature>
<dbReference type="InterPro" id="IPR036691">
    <property type="entry name" value="Endo/exonu/phosph_ase_sf"/>
</dbReference>
<feature type="region of interest" description="Disordered" evidence="1">
    <location>
        <begin position="11"/>
        <end position="30"/>
    </location>
</feature>
<evidence type="ECO:0000313" key="3">
    <source>
        <dbReference type="EMBL" id="OEU08333.1"/>
    </source>
</evidence>
<keyword evidence="2" id="KW-1133">Transmembrane helix</keyword>
<sequence length="785" mass="88190">MPLALNKANKAIKANKQQTTKDYKHDRMTEGTSRSRFKKFKVLSFSIVVIVASTSVSIFSSMNTSMTKVMDDIYVIDDSPEVVAAPLSSNVSEAAAQTKKDVVVAMSNSHEDDKYVDPPKTTAIAKCGEILQEYQETLDVVTNIIDLIRNNPVHVPKHTMMYNRESHNKGDVKSLLLKQSCLYDVLTRWNQLAMDLGITRWVVHGGSSIGAKCYGGMNPWDDDIDITVFDCQALDELWKNGEPNITSRHPTLDERSHSMNDRHAKWDSRLIASAGDDLILTKGDICCNWYKLLTVSEAFQWKPGDNIGGMDIECKSRGSSSREKNTQRKSNWTDYLQGTEELYIVPYGPTTIQVMDPRKLNEYIKLRYGKESPCQFPFSNGLEIEKFPSVFHSSNNETTGVRAQVYQVDQDRAQMNFALKNWYVPKAQRIDWLGKKGNKKQSEYFKQLPNFDKIEIDNTISQGCQWSANATIKVIGWNAERGTHWDKFYKLIKEKDELNSPHVILLNEMDIGMARSGNIHTARWLALQLGMNYAYGVEFLELTRGTKKEQNITEGKRDALSLHGNAILTKCILGDGLIIRDPLPHTYFSDKAHRGINADGYEVRLGGRMGLFARIFEKSSTIITGTHNLTRDSFRIPRKLPPHFVVGNVHKLNENAETRNTLWNFYGFGAPAANSTSIYDGKGIDRASSQHGVIIQGDFGPQFCSLGGLGKMNNYKIHKTFPSKCLPNGKSKLGPISGDFICTNMRGTREVKVTPPCDWSNNSSPLTLADHAIVSIEVASNKKQA</sequence>
<dbReference type="Gene3D" id="3.60.10.10">
    <property type="entry name" value="Endonuclease/exonuclease/phosphatase"/>
    <property type="match status" value="1"/>
</dbReference>
<organism evidence="3 4">
    <name type="scientific">Fragilariopsis cylindrus CCMP1102</name>
    <dbReference type="NCBI Taxonomy" id="635003"/>
    <lineage>
        <taxon>Eukaryota</taxon>
        <taxon>Sar</taxon>
        <taxon>Stramenopiles</taxon>
        <taxon>Ochrophyta</taxon>
        <taxon>Bacillariophyta</taxon>
        <taxon>Bacillariophyceae</taxon>
        <taxon>Bacillariophycidae</taxon>
        <taxon>Bacillariales</taxon>
        <taxon>Bacillariaceae</taxon>
        <taxon>Fragilariopsis</taxon>
    </lineage>
</organism>
<gene>
    <name evidence="3" type="ORF">FRACYDRAFT_250127</name>
</gene>
<keyword evidence="4" id="KW-1185">Reference proteome</keyword>
<accession>A0A1E7ERZ2</accession>
<keyword evidence="2" id="KW-0472">Membrane</keyword>
<evidence type="ECO:0000256" key="2">
    <source>
        <dbReference type="SAM" id="Phobius"/>
    </source>
</evidence>
<reference evidence="3 4" key="1">
    <citation type="submission" date="2016-09" db="EMBL/GenBank/DDBJ databases">
        <title>Extensive genetic diversity and differential bi-allelic expression allows diatom success in the polar Southern Ocean.</title>
        <authorList>
            <consortium name="DOE Joint Genome Institute"/>
            <person name="Mock T."/>
            <person name="Otillar R.P."/>
            <person name="Strauss J."/>
            <person name="Dupont C."/>
            <person name="Frickenhaus S."/>
            <person name="Maumus F."/>
            <person name="Mcmullan M."/>
            <person name="Sanges R."/>
            <person name="Schmutz J."/>
            <person name="Toseland A."/>
            <person name="Valas R."/>
            <person name="Veluchamy A."/>
            <person name="Ward B.J."/>
            <person name="Allen A."/>
            <person name="Barry K."/>
            <person name="Falciatore A."/>
            <person name="Ferrante M."/>
            <person name="Fortunato A.E."/>
            <person name="Gloeckner G."/>
            <person name="Gruber A."/>
            <person name="Hipkin R."/>
            <person name="Janech M."/>
            <person name="Kroth P."/>
            <person name="Leese F."/>
            <person name="Lindquist E."/>
            <person name="Lyon B.R."/>
            <person name="Martin J."/>
            <person name="Mayer C."/>
            <person name="Parker M."/>
            <person name="Quesneville H."/>
            <person name="Raymond J."/>
            <person name="Uhlig C."/>
            <person name="Valentin K.U."/>
            <person name="Worden A.Z."/>
            <person name="Armbrust E.V."/>
            <person name="Bowler C."/>
            <person name="Green B."/>
            <person name="Moulton V."/>
            <person name="Van Oosterhout C."/>
            <person name="Grigoriev I."/>
        </authorList>
    </citation>
    <scope>NUCLEOTIDE SEQUENCE [LARGE SCALE GENOMIC DNA]</scope>
    <source>
        <strain evidence="3 4">CCMP1102</strain>
    </source>
</reference>
<dbReference type="AlphaFoldDB" id="A0A1E7ERZ2"/>
<dbReference type="InParanoid" id="A0A1E7ERZ2"/>
<proteinExistence type="predicted"/>